<feature type="transmembrane region" description="Helical" evidence="6">
    <location>
        <begin position="46"/>
        <end position="72"/>
    </location>
</feature>
<reference evidence="8" key="1">
    <citation type="submission" date="2021-02" db="EMBL/GenBank/DDBJ databases">
        <authorList>
            <person name="Nowell W R."/>
        </authorList>
    </citation>
    <scope>NUCLEOTIDE SEQUENCE</scope>
</reference>
<feature type="transmembrane region" description="Helical" evidence="6">
    <location>
        <begin position="259"/>
        <end position="281"/>
    </location>
</feature>
<dbReference type="GO" id="GO:0016020">
    <property type="term" value="C:membrane"/>
    <property type="evidence" value="ECO:0007669"/>
    <property type="project" value="UniProtKB-SubCell"/>
</dbReference>
<dbReference type="Proteomes" id="UP000682733">
    <property type="component" value="Unassembled WGS sequence"/>
</dbReference>
<name>A0A814YK75_9BILA</name>
<evidence type="ECO:0000256" key="4">
    <source>
        <dbReference type="ARBA" id="ARBA00022989"/>
    </source>
</evidence>
<evidence type="ECO:0000313" key="10">
    <source>
        <dbReference type="EMBL" id="CAF3992726.1"/>
    </source>
</evidence>
<dbReference type="InterPro" id="IPR002549">
    <property type="entry name" value="AI-2E-like"/>
</dbReference>
<dbReference type="Proteomes" id="UP000677228">
    <property type="component" value="Unassembled WGS sequence"/>
</dbReference>
<organism evidence="8 11">
    <name type="scientific">Didymodactylos carnosus</name>
    <dbReference type="NCBI Taxonomy" id="1234261"/>
    <lineage>
        <taxon>Eukaryota</taxon>
        <taxon>Metazoa</taxon>
        <taxon>Spiralia</taxon>
        <taxon>Gnathifera</taxon>
        <taxon>Rotifera</taxon>
        <taxon>Eurotatoria</taxon>
        <taxon>Bdelloidea</taxon>
        <taxon>Philodinida</taxon>
        <taxon>Philodinidae</taxon>
        <taxon>Didymodactylos</taxon>
    </lineage>
</organism>
<comment type="similarity">
    <text evidence="2">Belongs to the autoinducer-2 exporter (AI-2E) (TC 2.A.86) family.</text>
</comment>
<evidence type="ECO:0000313" key="7">
    <source>
        <dbReference type="EMBL" id="CAF1077377.1"/>
    </source>
</evidence>
<evidence type="ECO:0000256" key="3">
    <source>
        <dbReference type="ARBA" id="ARBA00022692"/>
    </source>
</evidence>
<keyword evidence="4 6" id="KW-1133">Transmembrane helix</keyword>
<feature type="transmembrane region" description="Helical" evidence="6">
    <location>
        <begin position="101"/>
        <end position="125"/>
    </location>
</feature>
<comment type="subcellular location">
    <subcellularLocation>
        <location evidence="1">Membrane</location>
        <topology evidence="1">Multi-pass membrane protein</topology>
    </subcellularLocation>
</comment>
<evidence type="ECO:0008006" key="12">
    <source>
        <dbReference type="Google" id="ProtNLM"/>
    </source>
</evidence>
<dbReference type="AlphaFoldDB" id="A0A814YK75"/>
<keyword evidence="5 6" id="KW-0472">Membrane</keyword>
<dbReference type="Proteomes" id="UP000663829">
    <property type="component" value="Unassembled WGS sequence"/>
</dbReference>
<feature type="transmembrane region" description="Helical" evidence="6">
    <location>
        <begin position="198"/>
        <end position="224"/>
    </location>
</feature>
<gene>
    <name evidence="8" type="ORF">GPM918_LOCUS25124</name>
    <name evidence="7" type="ORF">OVA965_LOCUS18195</name>
    <name evidence="10" type="ORF">SRO942_LOCUS25129</name>
    <name evidence="9" type="ORF">TMI583_LOCUS18207</name>
</gene>
<evidence type="ECO:0000256" key="1">
    <source>
        <dbReference type="ARBA" id="ARBA00004141"/>
    </source>
</evidence>
<comment type="caution">
    <text evidence="8">The sequence shown here is derived from an EMBL/GenBank/DDBJ whole genome shotgun (WGS) entry which is preliminary data.</text>
</comment>
<accession>A0A814YK75</accession>
<protein>
    <recommendedName>
        <fullName evidence="12">AI-2E family transporter</fullName>
    </recommendedName>
</protein>
<feature type="transmembrane region" description="Helical" evidence="6">
    <location>
        <begin position="288"/>
        <end position="309"/>
    </location>
</feature>
<proteinExistence type="inferred from homology"/>
<evidence type="ECO:0000313" key="9">
    <source>
        <dbReference type="EMBL" id="CAF3840967.1"/>
    </source>
</evidence>
<dbReference type="OrthoDB" id="10062163at2759"/>
<evidence type="ECO:0000256" key="5">
    <source>
        <dbReference type="ARBA" id="ARBA00023136"/>
    </source>
</evidence>
<sequence>MNDFVTSVSKDLDTIDETTLSLVSGSQIHSLSDKKSLDSRAKLMKWCAFVLCVLTIWITYHYISIVVLAVWLTTICRPLMEYLVRFLPLKKRASIETRSHAIAATLIIIIVLCVIIPIILIVVALSNSALNLVVHLAQSSTVRNAINFIVSPSTSNLTSTFDLFDFSSTNATTFIERLLSQQELTDAVKSFGGKALSILSLVANATAQFIIGILIFLIATYTFLIDGPELWQWMIRHSPLSVKHMNRLEKAFHETGRGLLVGVGLTCLVQSIVAAIAYLCLRIPRALVLGLLTGICSLIPIIGTAFVWLPIAIGLFLQSQYIKASIMITVGVLAIGSIDNLLRPLFSKLGALEMSTLLLLLSIFGGIEILGPWGALLGPVIVRLAIEALVLVREDQDDQEQQENSNNK</sequence>
<evidence type="ECO:0000313" key="8">
    <source>
        <dbReference type="EMBL" id="CAF1230022.1"/>
    </source>
</evidence>
<evidence type="ECO:0000313" key="11">
    <source>
        <dbReference type="Proteomes" id="UP000663829"/>
    </source>
</evidence>
<keyword evidence="3 6" id="KW-0812">Transmembrane</keyword>
<evidence type="ECO:0000256" key="6">
    <source>
        <dbReference type="SAM" id="Phobius"/>
    </source>
</evidence>
<dbReference type="EMBL" id="CAJNOK010008965">
    <property type="protein sequence ID" value="CAF1077377.1"/>
    <property type="molecule type" value="Genomic_DNA"/>
</dbReference>
<dbReference type="EMBL" id="CAJOBA010008981">
    <property type="protein sequence ID" value="CAF3840967.1"/>
    <property type="molecule type" value="Genomic_DNA"/>
</dbReference>
<dbReference type="EMBL" id="CAJNOQ010009629">
    <property type="protein sequence ID" value="CAF1230022.1"/>
    <property type="molecule type" value="Genomic_DNA"/>
</dbReference>
<dbReference type="Pfam" id="PF01594">
    <property type="entry name" value="AI-2E_transport"/>
    <property type="match status" value="1"/>
</dbReference>
<evidence type="ECO:0000256" key="2">
    <source>
        <dbReference type="ARBA" id="ARBA00009773"/>
    </source>
</evidence>
<dbReference type="PANTHER" id="PTHR21716:SF4">
    <property type="entry name" value="TRANSMEMBRANE PROTEIN 245"/>
    <property type="match status" value="1"/>
</dbReference>
<dbReference type="Proteomes" id="UP000681722">
    <property type="component" value="Unassembled WGS sequence"/>
</dbReference>
<dbReference type="EMBL" id="CAJOBC010009633">
    <property type="protein sequence ID" value="CAF3992726.1"/>
    <property type="molecule type" value="Genomic_DNA"/>
</dbReference>
<dbReference type="PANTHER" id="PTHR21716">
    <property type="entry name" value="TRANSMEMBRANE PROTEIN"/>
    <property type="match status" value="1"/>
</dbReference>
<feature type="transmembrane region" description="Helical" evidence="6">
    <location>
        <begin position="321"/>
        <end position="342"/>
    </location>
</feature>
<keyword evidence="11" id="KW-1185">Reference proteome</keyword>